<dbReference type="GO" id="GO:0015562">
    <property type="term" value="F:efflux transmembrane transporter activity"/>
    <property type="evidence" value="ECO:0007669"/>
    <property type="project" value="InterPro"/>
</dbReference>
<keyword evidence="2" id="KW-0564">Palmitate</keyword>
<keyword evidence="2" id="KW-1134">Transmembrane beta strand</keyword>
<keyword evidence="2" id="KW-0812">Transmembrane</keyword>
<dbReference type="Gene3D" id="1.20.1600.10">
    <property type="entry name" value="Outer membrane efflux proteins (OEP)"/>
    <property type="match status" value="1"/>
</dbReference>
<evidence type="ECO:0000313" key="4">
    <source>
        <dbReference type="Proteomes" id="UP000182373"/>
    </source>
</evidence>
<dbReference type="Proteomes" id="UP000182373">
    <property type="component" value="Chromosome"/>
</dbReference>
<dbReference type="Gene3D" id="2.20.200.10">
    <property type="entry name" value="Outer membrane efflux proteins (OEP)"/>
    <property type="match status" value="1"/>
</dbReference>
<gene>
    <name evidence="3" type="ORF">GbCGDNIH9_0229</name>
</gene>
<protein>
    <submittedName>
        <fullName evidence="3">Type I secretion outer membrane protein</fullName>
    </submittedName>
</protein>
<dbReference type="AlphaFoldDB" id="A0AAC9KB24"/>
<comment type="subcellular location">
    <subcellularLocation>
        <location evidence="2">Cell membrane</location>
        <topology evidence="2">Lipid-anchor</topology>
    </subcellularLocation>
</comment>
<dbReference type="NCBIfam" id="TIGR01845">
    <property type="entry name" value="outer_NodT"/>
    <property type="match status" value="1"/>
</dbReference>
<dbReference type="Pfam" id="PF02321">
    <property type="entry name" value="OEP"/>
    <property type="match status" value="2"/>
</dbReference>
<name>A0AAC9KB24_9PROT</name>
<keyword evidence="2" id="KW-0449">Lipoprotein</keyword>
<comment type="similarity">
    <text evidence="1 2">Belongs to the outer membrane factor (OMF) (TC 1.B.17) family.</text>
</comment>
<dbReference type="GO" id="GO:0005886">
    <property type="term" value="C:plasma membrane"/>
    <property type="evidence" value="ECO:0007669"/>
    <property type="project" value="UniProtKB-SubCell"/>
</dbReference>
<dbReference type="PANTHER" id="PTHR30203:SF33">
    <property type="entry name" value="BLR4455 PROTEIN"/>
    <property type="match status" value="1"/>
</dbReference>
<evidence type="ECO:0000256" key="2">
    <source>
        <dbReference type="RuleBase" id="RU362097"/>
    </source>
</evidence>
<reference evidence="4" key="1">
    <citation type="submission" date="2016-11" db="EMBL/GenBank/DDBJ databases">
        <title>Comparative genomic and phenotypic analysis of Granulibacter bethesdensis clinical isolates from patients with chronic granulomatous disease.</title>
        <authorList>
            <person name="Zarember K.A."/>
            <person name="Porcella S.F."/>
            <person name="Chu J."/>
            <person name="Ding L."/>
            <person name="Dahlstrom E."/>
            <person name="Barbian K."/>
            <person name="Martens C."/>
            <person name="Sykora L."/>
            <person name="Kramer S."/>
            <person name="Pettinato A.M."/>
            <person name="Hong H."/>
            <person name="Wald G."/>
            <person name="Berg L.J."/>
            <person name="Rogge L.S."/>
            <person name="Greenberg D.E."/>
            <person name="Falcone E.L."/>
            <person name="Neves J.F."/>
            <person name="Simoes M.J."/>
            <person name="Casal M."/>
            <person name="Rodriguez-Lopez F.C."/>
            <person name="Zelazny A."/>
            <person name="Gallin J.I."/>
            <person name="Holland S.M."/>
        </authorList>
    </citation>
    <scope>NUCLEOTIDE SEQUENCE [LARGE SCALE GENOMIC DNA]</scope>
    <source>
        <strain evidence="4">NIH9.1</strain>
    </source>
</reference>
<keyword evidence="2" id="KW-0472">Membrane</keyword>
<dbReference type="InterPro" id="IPR010131">
    <property type="entry name" value="MdtP/NodT-like"/>
</dbReference>
<dbReference type="InterPro" id="IPR003423">
    <property type="entry name" value="OMP_efflux"/>
</dbReference>
<dbReference type="SUPFAM" id="SSF56954">
    <property type="entry name" value="Outer membrane efflux proteins (OEP)"/>
    <property type="match status" value="1"/>
</dbReference>
<sequence length="532" mass="58850">MMPSLQILQKGLRSLLKASSALICSGIVAGCNLAPDYKVPNFIVPASWHGQGPFKEAKPADTQIPQKWWVLFQDPTLNDLEERAVVNNADLQAAAERFLQARSMIMKVRSELLPHVGIQAGASNNRQSADSLFYAPGSPLNQSDTFYGAVASWEPDFWSRIRNRIRATENFVQQRAADYAAARLSMEAELASEYIMLRGLDAQEEILRQAIAYYNKAIEITGAQVSNQAAPPLDLIRAKNRLYVTQAQELDIRAERQVVEHAIAILTNASPSTFHIPAKDHFDFPNVDVPVSVPSLLLQRRPDIASSERKMAEANRMIGVARAAFYPDVSLAANGGFDASGFNLGTLQNSMWSYGAAVNIPIFEGGLRRAELQNSWSVYRETRDAYRSKVLSAFKEVEDGLSKTTLYKQEVVKLAEAVKTASQMQVITMTLYTGGLSNYLDAIIAQEAKLDALMSKVQVHVKYEKSVVELIRSVGGGWSTAQIPPKDQLQSFDVFQYDGLRHPKDIGGIPVEANPEKFENLTTPYIPSANTH</sequence>
<proteinExistence type="inferred from homology"/>
<dbReference type="RefSeq" id="WP_172822871.1">
    <property type="nucleotide sequence ID" value="NZ_CP018191.1"/>
</dbReference>
<dbReference type="EMBL" id="CP018191">
    <property type="protein sequence ID" value="APH53452.1"/>
    <property type="molecule type" value="Genomic_DNA"/>
</dbReference>
<organism evidence="3 4">
    <name type="scientific">Granulibacter bethesdensis</name>
    <dbReference type="NCBI Taxonomy" id="364410"/>
    <lineage>
        <taxon>Bacteria</taxon>
        <taxon>Pseudomonadati</taxon>
        <taxon>Pseudomonadota</taxon>
        <taxon>Alphaproteobacteria</taxon>
        <taxon>Acetobacterales</taxon>
        <taxon>Acetobacteraceae</taxon>
        <taxon>Granulibacter</taxon>
    </lineage>
</organism>
<evidence type="ECO:0000256" key="1">
    <source>
        <dbReference type="ARBA" id="ARBA00007613"/>
    </source>
</evidence>
<dbReference type="PANTHER" id="PTHR30203">
    <property type="entry name" value="OUTER MEMBRANE CATION EFFLUX PROTEIN"/>
    <property type="match status" value="1"/>
</dbReference>
<accession>A0AAC9KB24</accession>
<evidence type="ECO:0000313" key="3">
    <source>
        <dbReference type="EMBL" id="APH53452.1"/>
    </source>
</evidence>